<name>A0A017T6X1_9BACT</name>
<evidence type="ECO:0008006" key="4">
    <source>
        <dbReference type="Google" id="ProtNLM"/>
    </source>
</evidence>
<evidence type="ECO:0000256" key="1">
    <source>
        <dbReference type="SAM" id="SignalP"/>
    </source>
</evidence>
<sequence length="213" mass="22599">MKAMARRCCILLTALTSAALAACGNPSIDERVEELGDEVEGVPLAFHRAGQPCVMCHSIYGGAEPRMSVAGTIYSVKGMVANPDGTGTAVPSPPVDQVTVLMFDSFGDKREVKTDCVGNFHLTPEEWDPFFPLYAEIKFPLPQEAPAPGAPAPAGEPVIRRAAMGTWIQREGSCNACHAGEPNQGSAGKVYCMETMPNPPFPFPTSDTCEGVP</sequence>
<comment type="caution">
    <text evidence="2">The sequence shown here is derived from an EMBL/GenBank/DDBJ whole genome shotgun (WGS) entry which is preliminary data.</text>
</comment>
<organism evidence="2 3">
    <name type="scientific">Chondromyces apiculatus DSM 436</name>
    <dbReference type="NCBI Taxonomy" id="1192034"/>
    <lineage>
        <taxon>Bacteria</taxon>
        <taxon>Pseudomonadati</taxon>
        <taxon>Myxococcota</taxon>
        <taxon>Polyangia</taxon>
        <taxon>Polyangiales</taxon>
        <taxon>Polyangiaceae</taxon>
        <taxon>Chondromyces</taxon>
    </lineage>
</organism>
<protein>
    <recommendedName>
        <fullName evidence="4">Cytochrome c domain-containing protein</fullName>
    </recommendedName>
</protein>
<evidence type="ECO:0000313" key="3">
    <source>
        <dbReference type="Proteomes" id="UP000019678"/>
    </source>
</evidence>
<accession>A0A017T6X1</accession>
<dbReference type="EMBL" id="ASRX01000035">
    <property type="protein sequence ID" value="EYF04336.1"/>
    <property type="molecule type" value="Genomic_DNA"/>
</dbReference>
<dbReference type="Proteomes" id="UP000019678">
    <property type="component" value="Unassembled WGS sequence"/>
</dbReference>
<proteinExistence type="predicted"/>
<dbReference type="STRING" id="1192034.CAP_4600"/>
<feature type="signal peptide" evidence="1">
    <location>
        <begin position="1"/>
        <end position="21"/>
    </location>
</feature>
<keyword evidence="1" id="KW-0732">Signal</keyword>
<feature type="chain" id="PRO_5001496665" description="Cytochrome c domain-containing protein" evidence="1">
    <location>
        <begin position="22"/>
        <end position="213"/>
    </location>
</feature>
<reference evidence="2 3" key="1">
    <citation type="submission" date="2013-05" db="EMBL/GenBank/DDBJ databases">
        <title>Genome assembly of Chondromyces apiculatus DSM 436.</title>
        <authorList>
            <person name="Sharma G."/>
            <person name="Khatri I."/>
            <person name="Kaur C."/>
            <person name="Mayilraj S."/>
            <person name="Subramanian S."/>
        </authorList>
    </citation>
    <scope>NUCLEOTIDE SEQUENCE [LARGE SCALE GENOMIC DNA]</scope>
    <source>
        <strain evidence="2 3">DSM 436</strain>
    </source>
</reference>
<keyword evidence="3" id="KW-1185">Reference proteome</keyword>
<dbReference type="PROSITE" id="PS51257">
    <property type="entry name" value="PROKAR_LIPOPROTEIN"/>
    <property type="match status" value="1"/>
</dbReference>
<dbReference type="AlphaFoldDB" id="A0A017T6X1"/>
<gene>
    <name evidence="2" type="ORF">CAP_4600</name>
</gene>
<evidence type="ECO:0000313" key="2">
    <source>
        <dbReference type="EMBL" id="EYF04336.1"/>
    </source>
</evidence>